<reference evidence="1 2" key="1">
    <citation type="submission" date="2019-12" db="EMBL/GenBank/DDBJ databases">
        <title>Shinella kummerowiae sp. nov., a symbiotic bacterium isolated from root nodules of the herbal legume Kummerowia stipulacea.</title>
        <authorList>
            <person name="Gao J."/>
        </authorList>
    </citation>
    <scope>NUCLEOTIDE SEQUENCE [LARGE SCALE GENOMIC DNA]</scope>
    <source>
        <strain evidence="1 2">CCBAU 25048</strain>
    </source>
</reference>
<proteinExistence type="predicted"/>
<dbReference type="AlphaFoldDB" id="A0A6N8SDB4"/>
<sequence length="305" mass="34503">MRHLDANALRQSNGYVGEKRTAGIVARHFLVLKKSVDSDGADFVLGLPIQSVEHERERAKGIPTFAVVQAKFFERGTTVYVNPSYAIDDGGARSNFFLFLHTDDEHGEHIKYFLTAEEVISLPTGENGLKRFSLTAENDRSEFRERTIEQIITLMHSGMEAYHDRCTTEYFEKVTLPLRMRSSSNARELRTEYLLMRISLPCTPIRPEDDDERVVFARSANNSVTRPLDARWDLFQTTGTWNWGGKGEGSKLLAMSILAHYLGWDAAPTHEQQMAFLLKVVAKLDKDRDHVVIGEQIEAALSGLI</sequence>
<keyword evidence="2" id="KW-1185">Reference proteome</keyword>
<accession>A0A6N8SDB4</accession>
<dbReference type="Pfam" id="PF19663">
    <property type="entry name" value="DUF6166"/>
    <property type="match status" value="1"/>
</dbReference>
<dbReference type="RefSeq" id="WP_160860432.1">
    <property type="nucleotide sequence ID" value="NZ_WUMK01000006.1"/>
</dbReference>
<name>A0A6N8SDB4_9HYPH</name>
<dbReference type="Proteomes" id="UP000435802">
    <property type="component" value="Unassembled WGS sequence"/>
</dbReference>
<dbReference type="OrthoDB" id="8245551at2"/>
<dbReference type="EMBL" id="WUMK01000006">
    <property type="protein sequence ID" value="MXN46899.1"/>
    <property type="molecule type" value="Genomic_DNA"/>
</dbReference>
<dbReference type="InterPro" id="IPR046164">
    <property type="entry name" value="DUF6166"/>
</dbReference>
<evidence type="ECO:0000313" key="1">
    <source>
        <dbReference type="EMBL" id="MXN46899.1"/>
    </source>
</evidence>
<gene>
    <name evidence="1" type="ORF">GR138_17030</name>
</gene>
<evidence type="ECO:0000313" key="2">
    <source>
        <dbReference type="Proteomes" id="UP000435802"/>
    </source>
</evidence>
<comment type="caution">
    <text evidence="1">The sequence shown here is derived from an EMBL/GenBank/DDBJ whole genome shotgun (WGS) entry which is preliminary data.</text>
</comment>
<organism evidence="1 2">
    <name type="scientific">Shinella kummerowiae</name>
    <dbReference type="NCBI Taxonomy" id="417745"/>
    <lineage>
        <taxon>Bacteria</taxon>
        <taxon>Pseudomonadati</taxon>
        <taxon>Pseudomonadota</taxon>
        <taxon>Alphaproteobacteria</taxon>
        <taxon>Hyphomicrobiales</taxon>
        <taxon>Rhizobiaceae</taxon>
        <taxon>Shinella</taxon>
    </lineage>
</organism>
<protein>
    <submittedName>
        <fullName evidence="1">Uncharacterized protein</fullName>
    </submittedName>
</protein>